<sequence length="31" mass="3738">MGKNWPDLVFDRHRERVQGREPVANWTKSEV</sequence>
<protein>
    <submittedName>
        <fullName evidence="1">Uncharacterized protein</fullName>
    </submittedName>
</protein>
<dbReference type="AlphaFoldDB" id="A0A0E9S3B9"/>
<reference evidence="1" key="1">
    <citation type="submission" date="2014-11" db="EMBL/GenBank/DDBJ databases">
        <authorList>
            <person name="Amaro Gonzalez C."/>
        </authorList>
    </citation>
    <scope>NUCLEOTIDE SEQUENCE</scope>
</reference>
<organism evidence="1">
    <name type="scientific">Anguilla anguilla</name>
    <name type="common">European freshwater eel</name>
    <name type="synonym">Muraena anguilla</name>
    <dbReference type="NCBI Taxonomy" id="7936"/>
    <lineage>
        <taxon>Eukaryota</taxon>
        <taxon>Metazoa</taxon>
        <taxon>Chordata</taxon>
        <taxon>Craniata</taxon>
        <taxon>Vertebrata</taxon>
        <taxon>Euteleostomi</taxon>
        <taxon>Actinopterygii</taxon>
        <taxon>Neopterygii</taxon>
        <taxon>Teleostei</taxon>
        <taxon>Anguilliformes</taxon>
        <taxon>Anguillidae</taxon>
        <taxon>Anguilla</taxon>
    </lineage>
</organism>
<reference evidence="1" key="2">
    <citation type="journal article" date="2015" name="Fish Shellfish Immunol.">
        <title>Early steps in the European eel (Anguilla anguilla)-Vibrio vulnificus interaction in the gills: Role of the RtxA13 toxin.</title>
        <authorList>
            <person name="Callol A."/>
            <person name="Pajuelo D."/>
            <person name="Ebbesson L."/>
            <person name="Teles M."/>
            <person name="MacKenzie S."/>
            <person name="Amaro C."/>
        </authorList>
    </citation>
    <scope>NUCLEOTIDE SEQUENCE</scope>
</reference>
<accession>A0A0E9S3B9</accession>
<proteinExistence type="predicted"/>
<evidence type="ECO:0000313" key="1">
    <source>
        <dbReference type="EMBL" id="JAH35170.1"/>
    </source>
</evidence>
<name>A0A0E9S3B9_ANGAN</name>
<dbReference type="EMBL" id="GBXM01073407">
    <property type="protein sequence ID" value="JAH35170.1"/>
    <property type="molecule type" value="Transcribed_RNA"/>
</dbReference>